<evidence type="ECO:0000256" key="8">
    <source>
        <dbReference type="SAM" id="Coils"/>
    </source>
</evidence>
<keyword evidence="9" id="KW-1133">Transmembrane helix</keyword>
<keyword evidence="5" id="KW-0378">Hydrolase</keyword>
<keyword evidence="9" id="KW-0812">Transmembrane</keyword>
<evidence type="ECO:0000256" key="9">
    <source>
        <dbReference type="SAM" id="Phobius"/>
    </source>
</evidence>
<dbReference type="InterPro" id="IPR035669">
    <property type="entry name" value="SGNH_plant_lipase-like"/>
</dbReference>
<dbReference type="Proteomes" id="UP000827721">
    <property type="component" value="Unassembled WGS sequence"/>
</dbReference>
<comment type="caution">
    <text evidence="10">The sequence shown here is derived from an EMBL/GenBank/DDBJ whole genome shotgun (WGS) entry which is preliminary data.</text>
</comment>
<dbReference type="InterPro" id="IPR036514">
    <property type="entry name" value="SGNH_hydro_sf"/>
</dbReference>
<sequence>MVEKQYWSGMEAEAVVLLLIVVCMNGLVVLSAQQQQLFPAMFVFGDSLTDSGNNNYLISLAKANYVPYGIDFYQGRPTGRFSNGKTIIDFLGDLIGLPLLPTFVETLVGVEDVSGVNYASAVAGILDETGLNLGQRFSLRQQVENFKSTLRQLKEQMDEVKMKEYLAKSLIVMNSNDYINNYLIHSFYSNTSYYNPNEYALFLITQYTTYIMELHNLGARKFLLAAIGPLGCLPNQLATGFAPPGECVSYVNDMVEIFNKELLSLVDQLNTNHTTSIFVFCNTYIAFIDMLNNPDSYGKNSKIPLYYIFKVIFIS</sequence>
<evidence type="ECO:0008006" key="12">
    <source>
        <dbReference type="Google" id="ProtNLM"/>
    </source>
</evidence>
<keyword evidence="9" id="KW-0472">Membrane</keyword>
<evidence type="ECO:0000256" key="7">
    <source>
        <dbReference type="ARBA" id="ARBA00023098"/>
    </source>
</evidence>
<accession>A0ABQ8HRG9</accession>
<evidence type="ECO:0000256" key="4">
    <source>
        <dbReference type="ARBA" id="ARBA00022729"/>
    </source>
</evidence>
<dbReference type="PANTHER" id="PTHR45650:SF32">
    <property type="entry name" value="GDSL-LIKE LIPASE_ACYLHYDROLASE"/>
    <property type="match status" value="1"/>
</dbReference>
<protein>
    <recommendedName>
        <fullName evidence="12">GDSL esterase/lipase</fullName>
    </recommendedName>
</protein>
<keyword evidence="11" id="KW-1185">Reference proteome</keyword>
<name>A0ABQ8HRG9_9ROSI</name>
<comment type="subcellular location">
    <subcellularLocation>
        <location evidence="1">Secreted</location>
    </subcellularLocation>
</comment>
<organism evidence="10 11">
    <name type="scientific">Xanthoceras sorbifolium</name>
    <dbReference type="NCBI Taxonomy" id="99658"/>
    <lineage>
        <taxon>Eukaryota</taxon>
        <taxon>Viridiplantae</taxon>
        <taxon>Streptophyta</taxon>
        <taxon>Embryophyta</taxon>
        <taxon>Tracheophyta</taxon>
        <taxon>Spermatophyta</taxon>
        <taxon>Magnoliopsida</taxon>
        <taxon>eudicotyledons</taxon>
        <taxon>Gunneridae</taxon>
        <taxon>Pentapetalae</taxon>
        <taxon>rosids</taxon>
        <taxon>malvids</taxon>
        <taxon>Sapindales</taxon>
        <taxon>Sapindaceae</taxon>
        <taxon>Xanthoceroideae</taxon>
        <taxon>Xanthoceras</taxon>
    </lineage>
</organism>
<evidence type="ECO:0000256" key="1">
    <source>
        <dbReference type="ARBA" id="ARBA00004613"/>
    </source>
</evidence>
<reference evidence="10 11" key="1">
    <citation type="submission" date="2021-02" db="EMBL/GenBank/DDBJ databases">
        <title>Plant Genome Project.</title>
        <authorList>
            <person name="Zhang R.-G."/>
        </authorList>
    </citation>
    <scope>NUCLEOTIDE SEQUENCE [LARGE SCALE GENOMIC DNA]</scope>
    <source>
        <tissue evidence="10">Leaves</tissue>
    </source>
</reference>
<keyword evidence="6" id="KW-0442">Lipid degradation</keyword>
<keyword evidence="3" id="KW-0964">Secreted</keyword>
<keyword evidence="7" id="KW-0443">Lipid metabolism</keyword>
<dbReference type="InterPro" id="IPR051238">
    <property type="entry name" value="GDSL_esterase/lipase"/>
</dbReference>
<gene>
    <name evidence="10" type="ORF">JRO89_XS08G0251000</name>
</gene>
<keyword evidence="8" id="KW-0175">Coiled coil</keyword>
<dbReference type="EMBL" id="JAFEMO010000008">
    <property type="protein sequence ID" value="KAH7566903.1"/>
    <property type="molecule type" value="Genomic_DNA"/>
</dbReference>
<dbReference type="PANTHER" id="PTHR45650">
    <property type="entry name" value="GDSL-LIKE LIPASE/ACYLHYDROLASE-RELATED"/>
    <property type="match status" value="1"/>
</dbReference>
<dbReference type="Gene3D" id="3.40.50.1110">
    <property type="entry name" value="SGNH hydrolase"/>
    <property type="match status" value="1"/>
</dbReference>
<evidence type="ECO:0000256" key="5">
    <source>
        <dbReference type="ARBA" id="ARBA00022801"/>
    </source>
</evidence>
<evidence type="ECO:0000256" key="2">
    <source>
        <dbReference type="ARBA" id="ARBA00008668"/>
    </source>
</evidence>
<comment type="similarity">
    <text evidence="2">Belongs to the 'GDSL' lipolytic enzyme family.</text>
</comment>
<dbReference type="InterPro" id="IPR001087">
    <property type="entry name" value="GDSL"/>
</dbReference>
<feature type="coiled-coil region" evidence="8">
    <location>
        <begin position="136"/>
        <end position="163"/>
    </location>
</feature>
<keyword evidence="4" id="KW-0732">Signal</keyword>
<evidence type="ECO:0000256" key="3">
    <source>
        <dbReference type="ARBA" id="ARBA00022525"/>
    </source>
</evidence>
<evidence type="ECO:0000256" key="6">
    <source>
        <dbReference type="ARBA" id="ARBA00022963"/>
    </source>
</evidence>
<evidence type="ECO:0000313" key="11">
    <source>
        <dbReference type="Proteomes" id="UP000827721"/>
    </source>
</evidence>
<proteinExistence type="inferred from homology"/>
<evidence type="ECO:0000313" key="10">
    <source>
        <dbReference type="EMBL" id="KAH7566903.1"/>
    </source>
</evidence>
<dbReference type="Pfam" id="PF00657">
    <property type="entry name" value="Lipase_GDSL"/>
    <property type="match status" value="1"/>
</dbReference>
<dbReference type="CDD" id="cd01837">
    <property type="entry name" value="SGNH_plant_lipase_like"/>
    <property type="match status" value="1"/>
</dbReference>
<feature type="transmembrane region" description="Helical" evidence="9">
    <location>
        <begin position="12"/>
        <end position="32"/>
    </location>
</feature>